<dbReference type="AlphaFoldDB" id="A0A160M8Z1"/>
<dbReference type="SUPFAM" id="SSF51695">
    <property type="entry name" value="PLC-like phosphodiesterases"/>
    <property type="match status" value="1"/>
</dbReference>
<accession>A0A160M8Z1</accession>
<evidence type="ECO:0000259" key="1">
    <source>
        <dbReference type="PROSITE" id="PS51704"/>
    </source>
</evidence>
<evidence type="ECO:0000313" key="2">
    <source>
        <dbReference type="EMBL" id="AND39080.1"/>
    </source>
</evidence>
<dbReference type="InterPro" id="IPR030395">
    <property type="entry name" value="GP_PDE_dom"/>
</dbReference>
<dbReference type="eggNOG" id="COG0584">
    <property type="taxonomic scope" value="Bacteria"/>
</dbReference>
<dbReference type="KEGG" id="bon:A361_08115"/>
<organism evidence="2 3">
    <name type="scientific">Cytobacillus oceanisediminis 2691</name>
    <dbReference type="NCBI Taxonomy" id="1196031"/>
    <lineage>
        <taxon>Bacteria</taxon>
        <taxon>Bacillati</taxon>
        <taxon>Bacillota</taxon>
        <taxon>Bacilli</taxon>
        <taxon>Bacillales</taxon>
        <taxon>Bacillaceae</taxon>
        <taxon>Cytobacillus</taxon>
    </lineage>
</organism>
<dbReference type="PROSITE" id="PS51704">
    <property type="entry name" value="GP_PDE"/>
    <property type="match status" value="1"/>
</dbReference>
<dbReference type="Gene3D" id="3.20.20.190">
    <property type="entry name" value="Phosphatidylinositol (PI) phosphodiesterase"/>
    <property type="match status" value="1"/>
</dbReference>
<dbReference type="PROSITE" id="PS50007">
    <property type="entry name" value="PIPLC_X_DOMAIN"/>
    <property type="match status" value="1"/>
</dbReference>
<dbReference type="GO" id="GO:0008081">
    <property type="term" value="F:phosphoric diester hydrolase activity"/>
    <property type="evidence" value="ECO:0007669"/>
    <property type="project" value="InterPro"/>
</dbReference>
<evidence type="ECO:0000313" key="3">
    <source>
        <dbReference type="Proteomes" id="UP000077856"/>
    </source>
</evidence>
<reference evidence="2 3" key="1">
    <citation type="submission" date="2016-04" db="EMBL/GenBank/DDBJ databases">
        <title>Complete genome sequence of Bacillus oceanisediminis strain 2691.</title>
        <authorList>
            <person name="Jeong H."/>
            <person name="Kim H.J."/>
            <person name="Lee D.-W."/>
        </authorList>
    </citation>
    <scope>NUCLEOTIDE SEQUENCE [LARGE SCALE GENOMIC DNA]</scope>
    <source>
        <strain evidence="2 3">2691</strain>
    </source>
</reference>
<gene>
    <name evidence="2" type="ORF">A361_08115</name>
</gene>
<sequence>MSKKWRGEMTLKVMKNVFFTALATVISFFGIKKMTSTTHKMKKIGHRGAAGYCPENTFPSYDRAIEMGADYLEIDVQLSKDGKIVVIHDSLVDRTTDHKGKVSDFTFDELRKMDAGSWFSQKFRGACIPSFEEVLDKYADRVGLLIELKKPSLYPGIEKMIAEELKKRNFHTKGDDHIIVQSFETESMKRFHELVPEIPVAILINYPPDTVEIKNIAEYASYLNPKWTVVNKRVIDLIHSNRMKAIAWTVRSRKEAEKLKHYPLDGIVADYLDLIE</sequence>
<proteinExistence type="predicted"/>
<protein>
    <submittedName>
        <fullName evidence="2">Glycerophosphodiester phosphodiesterase</fullName>
    </submittedName>
</protein>
<dbReference type="EMBL" id="CP015506">
    <property type="protein sequence ID" value="AND39080.1"/>
    <property type="molecule type" value="Genomic_DNA"/>
</dbReference>
<dbReference type="PANTHER" id="PTHR46211">
    <property type="entry name" value="GLYCEROPHOSPHORYL DIESTER PHOSPHODIESTERASE"/>
    <property type="match status" value="1"/>
</dbReference>
<dbReference type="GO" id="GO:0006629">
    <property type="term" value="P:lipid metabolic process"/>
    <property type="evidence" value="ECO:0007669"/>
    <property type="project" value="InterPro"/>
</dbReference>
<dbReference type="Pfam" id="PF03009">
    <property type="entry name" value="GDPD"/>
    <property type="match status" value="1"/>
</dbReference>
<dbReference type="Proteomes" id="UP000077856">
    <property type="component" value="Chromosome"/>
</dbReference>
<dbReference type="PANTHER" id="PTHR46211:SF1">
    <property type="entry name" value="GLYCEROPHOSPHODIESTER PHOSPHODIESTERASE, CYTOPLASMIC"/>
    <property type="match status" value="1"/>
</dbReference>
<dbReference type="InterPro" id="IPR017946">
    <property type="entry name" value="PLC-like_Pdiesterase_TIM-brl"/>
</dbReference>
<feature type="domain" description="GP-PDE" evidence="1">
    <location>
        <begin position="41"/>
        <end position="276"/>
    </location>
</feature>
<dbReference type="STRING" id="1196031.A361_08115"/>
<name>A0A160M8Z1_9BACI</name>